<accession>A0ABM5P1R5</accession>
<reference evidence="1 2" key="1">
    <citation type="journal article" date="2014" name="Genome Announc.">
        <title>Complete Genome Sequence of Mycoplasma ovis Strain Michigan, a Hemoplasma of Sheep with Two Distinct 16S rRNA Genes.</title>
        <authorList>
            <person name="Deshuillers P.L."/>
            <person name="Santos A.P."/>
            <person name="do Nascimento N.C."/>
            <person name="Hampel J.A."/>
            <person name="Bergin I.L."/>
            <person name="Dyson M.C."/>
            <person name="Messick J.B."/>
        </authorList>
    </citation>
    <scope>NUCLEOTIDE SEQUENCE [LARGE SCALE GENOMIC DNA]</scope>
    <source>
        <strain evidence="1 2">Michigan</strain>
    </source>
</reference>
<organism evidence="1 2">
    <name type="scientific">Mycoplasma ovis str. Michigan</name>
    <dbReference type="NCBI Taxonomy" id="1415773"/>
    <lineage>
        <taxon>Bacteria</taxon>
        <taxon>Bacillati</taxon>
        <taxon>Mycoplasmatota</taxon>
        <taxon>Mollicutes</taxon>
        <taxon>Mycoplasmataceae</taxon>
        <taxon>Mycoplasma</taxon>
    </lineage>
</organism>
<proteinExistence type="predicted"/>
<evidence type="ECO:0000313" key="2">
    <source>
        <dbReference type="Proteomes" id="UP000018745"/>
    </source>
</evidence>
<keyword evidence="2" id="KW-1185">Reference proteome</keyword>
<gene>
    <name evidence="1" type="ORF">OVS_03270</name>
</gene>
<name>A0ABM5P1R5_9MOLU</name>
<dbReference type="Proteomes" id="UP000018745">
    <property type="component" value="Chromosome"/>
</dbReference>
<protein>
    <submittedName>
        <fullName evidence="1">Uncharacterized protein</fullName>
    </submittedName>
</protein>
<sequence>MHEQGDQVTLECIWPIDPSIKLNFSFYTSKVPELNGKQWSDLTDLSLDLKDEKVIDLGLSFWGENKEIKVLIIGQEQKL</sequence>
<evidence type="ECO:0000313" key="1">
    <source>
        <dbReference type="EMBL" id="AHC40407.1"/>
    </source>
</evidence>
<dbReference type="EMBL" id="CP006935">
    <property type="protein sequence ID" value="AHC40407.1"/>
    <property type="molecule type" value="Genomic_DNA"/>
</dbReference>
<dbReference type="RefSeq" id="WP_024071421.1">
    <property type="nucleotide sequence ID" value="NC_023062.1"/>
</dbReference>